<feature type="transmembrane region" description="Helical" evidence="1">
    <location>
        <begin position="58"/>
        <end position="76"/>
    </location>
</feature>
<evidence type="ECO:0000313" key="3">
    <source>
        <dbReference type="Proteomes" id="UP000239898"/>
    </source>
</evidence>
<comment type="caution">
    <text evidence="2">The sequence shown here is derived from an EMBL/GenBank/DDBJ whole genome shotgun (WGS) entry which is preliminary data.</text>
</comment>
<feature type="transmembrane region" description="Helical" evidence="1">
    <location>
        <begin position="31"/>
        <end position="46"/>
    </location>
</feature>
<protein>
    <recommendedName>
        <fullName evidence="4">DUF2238 domain-containing protein</fullName>
    </recommendedName>
</protein>
<organism evidence="2 3">
    <name type="scientific">Xanthomonas theicola</name>
    <dbReference type="NCBI Taxonomy" id="56464"/>
    <lineage>
        <taxon>Bacteria</taxon>
        <taxon>Pseudomonadati</taxon>
        <taxon>Pseudomonadota</taxon>
        <taxon>Gammaproteobacteria</taxon>
        <taxon>Lysobacterales</taxon>
        <taxon>Lysobacteraceae</taxon>
        <taxon>Xanthomonas</taxon>
    </lineage>
</organism>
<accession>A0A2S6ZKC3</accession>
<dbReference type="AlphaFoldDB" id="A0A2S6ZKC3"/>
<keyword evidence="1" id="KW-0812">Transmembrane</keyword>
<keyword evidence="1" id="KW-1133">Transmembrane helix</keyword>
<dbReference type="RefSeq" id="WP_128418986.1">
    <property type="nucleotide sequence ID" value="NZ_CP049017.1"/>
</dbReference>
<dbReference type="OrthoDB" id="9786473at2"/>
<name>A0A2S6ZKC3_9XANT</name>
<sequence length="209" mass="23811">MAAAKRAWLALTLLVFAASWVHPLRPAEQQVLHSSLAVLGIAWLVWHDRRRPLRSAHFAAICVFVSVHSVAAHWLYSNVPYNQWLRTLSGGWSPNAAFGWQRNHTDRLIQLLFGLCLAPALRDHARQRWPALSPRQAFVLATMAIMCASLLYEWLEWLIALLLSPEQAESYNGQQGDPWDAHMDMLLATLGCARAWPWRRADRPLPSQH</sequence>
<keyword evidence="1" id="KW-0472">Membrane</keyword>
<evidence type="ECO:0008006" key="4">
    <source>
        <dbReference type="Google" id="ProtNLM"/>
    </source>
</evidence>
<dbReference type="EMBL" id="MIGX01000006">
    <property type="protein sequence ID" value="PPT92714.1"/>
    <property type="molecule type" value="Genomic_DNA"/>
</dbReference>
<dbReference type="Pfam" id="PF09997">
    <property type="entry name" value="DUF2238"/>
    <property type="match status" value="1"/>
</dbReference>
<dbReference type="Proteomes" id="UP000239898">
    <property type="component" value="Unassembled WGS sequence"/>
</dbReference>
<gene>
    <name evidence="2" type="ORF">XthCFBP4691_02590</name>
</gene>
<evidence type="ECO:0000256" key="1">
    <source>
        <dbReference type="SAM" id="Phobius"/>
    </source>
</evidence>
<proteinExistence type="predicted"/>
<reference evidence="2 3" key="1">
    <citation type="submission" date="2016-08" db="EMBL/GenBank/DDBJ databases">
        <title>Evolution of the type three secretion system and type three effector repertoires in Xanthomonas.</title>
        <authorList>
            <person name="Merda D."/>
            <person name="Briand M."/>
            <person name="Bosis E."/>
            <person name="Rousseau C."/>
            <person name="Portier P."/>
            <person name="Jacques M.-A."/>
            <person name="Fischer-Le Saux M."/>
        </authorList>
    </citation>
    <scope>NUCLEOTIDE SEQUENCE [LARGE SCALE GENOMIC DNA]</scope>
    <source>
        <strain evidence="2 3">CFBP 4691</strain>
    </source>
</reference>
<evidence type="ECO:0000313" key="2">
    <source>
        <dbReference type="EMBL" id="PPT92714.1"/>
    </source>
</evidence>
<keyword evidence="3" id="KW-1185">Reference proteome</keyword>
<dbReference type="InterPro" id="IPR014509">
    <property type="entry name" value="YjdF-like"/>
</dbReference>